<protein>
    <submittedName>
        <fullName evidence="3">Uncharacterized protein</fullName>
    </submittedName>
</protein>
<gene>
    <name evidence="3" type="ORF">RH861_06820</name>
</gene>
<evidence type="ECO:0000313" key="4">
    <source>
        <dbReference type="Proteomes" id="UP001260072"/>
    </source>
</evidence>
<proteinExistence type="predicted"/>
<dbReference type="RefSeq" id="WP_310520376.1">
    <property type="nucleotide sequence ID" value="NZ_BAABBS010000002.1"/>
</dbReference>
<reference evidence="4" key="1">
    <citation type="submission" date="2023-07" db="EMBL/GenBank/DDBJ databases">
        <title>Description of three actinobacteria isolated from air of manufacturing shop in a pharmaceutical factory.</title>
        <authorList>
            <person name="Zhang D.-F."/>
        </authorList>
    </citation>
    <scope>NUCLEOTIDE SEQUENCE [LARGE SCALE GENOMIC DNA]</scope>
    <source>
        <strain evidence="4">CCTCC AB 2011122</strain>
    </source>
</reference>
<dbReference type="EMBL" id="JAVKGS010000002">
    <property type="protein sequence ID" value="MDR5691774.1"/>
    <property type="molecule type" value="Genomic_DNA"/>
</dbReference>
<feature type="compositionally biased region" description="Pro residues" evidence="1">
    <location>
        <begin position="128"/>
        <end position="138"/>
    </location>
</feature>
<keyword evidence="2" id="KW-1133">Transmembrane helix</keyword>
<name>A0ABU1FJ59_9MICO</name>
<keyword evidence="2" id="KW-0812">Transmembrane</keyword>
<feature type="region of interest" description="Disordered" evidence="1">
    <location>
        <begin position="115"/>
        <end position="158"/>
    </location>
</feature>
<evidence type="ECO:0000256" key="2">
    <source>
        <dbReference type="SAM" id="Phobius"/>
    </source>
</evidence>
<dbReference type="Proteomes" id="UP001260072">
    <property type="component" value="Unassembled WGS sequence"/>
</dbReference>
<keyword evidence="4" id="KW-1185">Reference proteome</keyword>
<evidence type="ECO:0000256" key="1">
    <source>
        <dbReference type="SAM" id="MobiDB-lite"/>
    </source>
</evidence>
<accession>A0ABU1FJ59</accession>
<feature type="transmembrane region" description="Helical" evidence="2">
    <location>
        <begin position="6"/>
        <end position="32"/>
    </location>
</feature>
<keyword evidence="2" id="KW-0472">Membrane</keyword>
<sequence>MVPIDLVAAVATVAFAGVMVGCTLAGSGSLGLQQRAGLVERRNPALAEALRRAETMGDFTRGFATGPEAFSAVCTPSRRSWMDGARVRSADADLRVEPPEEALPPMPATVVALARGRHVAETSRPRHPSAPPVAPAARPPVQSAGGANSSGHQPSASG</sequence>
<feature type="compositionally biased region" description="Polar residues" evidence="1">
    <location>
        <begin position="145"/>
        <end position="158"/>
    </location>
</feature>
<evidence type="ECO:0000313" key="3">
    <source>
        <dbReference type="EMBL" id="MDR5691774.1"/>
    </source>
</evidence>
<comment type="caution">
    <text evidence="3">The sequence shown here is derived from an EMBL/GenBank/DDBJ whole genome shotgun (WGS) entry which is preliminary data.</text>
</comment>
<organism evidence="3 4">
    <name type="scientific">Agromyces indicus</name>
    <dbReference type="NCBI Taxonomy" id="758919"/>
    <lineage>
        <taxon>Bacteria</taxon>
        <taxon>Bacillati</taxon>
        <taxon>Actinomycetota</taxon>
        <taxon>Actinomycetes</taxon>
        <taxon>Micrococcales</taxon>
        <taxon>Microbacteriaceae</taxon>
        <taxon>Agromyces</taxon>
    </lineage>
</organism>